<dbReference type="AlphaFoldDB" id="A0A6A6BWF2"/>
<dbReference type="RefSeq" id="XP_033660053.1">
    <property type="nucleotide sequence ID" value="XM_033814631.1"/>
</dbReference>
<gene>
    <name evidence="2" type="ORF">M409DRAFT_60995</name>
</gene>
<accession>A0A6A6BWF2</accession>
<evidence type="ECO:0000256" key="1">
    <source>
        <dbReference type="SAM" id="MobiDB-lite"/>
    </source>
</evidence>
<evidence type="ECO:0000313" key="3">
    <source>
        <dbReference type="Proteomes" id="UP000799537"/>
    </source>
</evidence>
<feature type="compositionally biased region" description="Polar residues" evidence="1">
    <location>
        <begin position="1"/>
        <end position="17"/>
    </location>
</feature>
<feature type="region of interest" description="Disordered" evidence="1">
    <location>
        <begin position="1"/>
        <end position="94"/>
    </location>
</feature>
<name>A0A6A6BWF2_ZASCE</name>
<dbReference type="Proteomes" id="UP000799537">
    <property type="component" value="Unassembled WGS sequence"/>
</dbReference>
<evidence type="ECO:0008006" key="4">
    <source>
        <dbReference type="Google" id="ProtNLM"/>
    </source>
</evidence>
<organism evidence="2 3">
    <name type="scientific">Zasmidium cellare ATCC 36951</name>
    <dbReference type="NCBI Taxonomy" id="1080233"/>
    <lineage>
        <taxon>Eukaryota</taxon>
        <taxon>Fungi</taxon>
        <taxon>Dikarya</taxon>
        <taxon>Ascomycota</taxon>
        <taxon>Pezizomycotina</taxon>
        <taxon>Dothideomycetes</taxon>
        <taxon>Dothideomycetidae</taxon>
        <taxon>Mycosphaerellales</taxon>
        <taxon>Mycosphaerellaceae</taxon>
        <taxon>Zasmidium</taxon>
    </lineage>
</organism>
<feature type="compositionally biased region" description="Basic and acidic residues" evidence="1">
    <location>
        <begin position="62"/>
        <end position="81"/>
    </location>
</feature>
<sequence>MTSNLVWIDQSQGTTEQAAHIRAQAARDWRRRQREERSAAGTEQRSKGGKVLPRLTDTSIEGDGRLISKPKTNPDHGHEAAEGPYPAQSAHQASEGVELASMSVAVTRGSKQICPQPWVAFCQNALPMSIGRSDLPIVLMTNVFAEGYFTTDAYRIPAVATRHLTWLQARNRSMEEAIYAVGLLQIQSEQHNDDVAHRARRHYGLLLKSFQNDLETPEKDFTAVVAVILEVLLCQVYTTVAEDTVSWPMHVMWMVRLVKQSGTELLSSPIGHILYETSSCAFPHHPTAFQAERLVLDEHKIFPRAWWPAAVTIYCCKSTPTAPEGGSRSCFNWVFSSTYITGISTPGSRSKVYPLVRRVQQAKHTSSQRRVGHIRCQPRAIDDVKTALDSDPGLEESILLRERNFDDESRACANLLCRSMPFLLRSAGGNVSQSASVRLSIFFAQEFFGSSAEYKAELKWCTTAEKLLRDHFPAVHFDALLPWGFLALIWQPFEAPEILRSND</sequence>
<feature type="compositionally biased region" description="Basic and acidic residues" evidence="1">
    <location>
        <begin position="25"/>
        <end position="38"/>
    </location>
</feature>
<keyword evidence="3" id="KW-1185">Reference proteome</keyword>
<protein>
    <recommendedName>
        <fullName evidence="4">Transcription factor domain-containing protein</fullName>
    </recommendedName>
</protein>
<dbReference type="GeneID" id="54567903"/>
<evidence type="ECO:0000313" key="2">
    <source>
        <dbReference type="EMBL" id="KAF2159164.1"/>
    </source>
</evidence>
<reference evidence="2" key="1">
    <citation type="journal article" date="2020" name="Stud. Mycol.">
        <title>101 Dothideomycetes genomes: a test case for predicting lifestyles and emergence of pathogens.</title>
        <authorList>
            <person name="Haridas S."/>
            <person name="Albert R."/>
            <person name="Binder M."/>
            <person name="Bloem J."/>
            <person name="Labutti K."/>
            <person name="Salamov A."/>
            <person name="Andreopoulos B."/>
            <person name="Baker S."/>
            <person name="Barry K."/>
            <person name="Bills G."/>
            <person name="Bluhm B."/>
            <person name="Cannon C."/>
            <person name="Castanera R."/>
            <person name="Culley D."/>
            <person name="Daum C."/>
            <person name="Ezra D."/>
            <person name="Gonzalez J."/>
            <person name="Henrissat B."/>
            <person name="Kuo A."/>
            <person name="Liang C."/>
            <person name="Lipzen A."/>
            <person name="Lutzoni F."/>
            <person name="Magnuson J."/>
            <person name="Mondo S."/>
            <person name="Nolan M."/>
            <person name="Ohm R."/>
            <person name="Pangilinan J."/>
            <person name="Park H.-J."/>
            <person name="Ramirez L."/>
            <person name="Alfaro M."/>
            <person name="Sun H."/>
            <person name="Tritt A."/>
            <person name="Yoshinaga Y."/>
            <person name="Zwiers L.-H."/>
            <person name="Turgeon B."/>
            <person name="Goodwin S."/>
            <person name="Spatafora J."/>
            <person name="Crous P."/>
            <person name="Grigoriev I."/>
        </authorList>
    </citation>
    <scope>NUCLEOTIDE SEQUENCE</scope>
    <source>
        <strain evidence="2">ATCC 36951</strain>
    </source>
</reference>
<dbReference type="EMBL" id="ML993641">
    <property type="protein sequence ID" value="KAF2159164.1"/>
    <property type="molecule type" value="Genomic_DNA"/>
</dbReference>
<proteinExistence type="predicted"/>